<proteinExistence type="predicted"/>
<gene>
    <name evidence="2" type="ORF">QTP70_006023</name>
</gene>
<dbReference type="EMBL" id="JAUCMX010000027">
    <property type="protein sequence ID" value="KAK3508781.1"/>
    <property type="molecule type" value="Genomic_DNA"/>
</dbReference>
<name>A0AAE0PV98_9TELE</name>
<organism evidence="2 3">
    <name type="scientific">Hemibagrus guttatus</name>
    <dbReference type="NCBI Taxonomy" id="175788"/>
    <lineage>
        <taxon>Eukaryota</taxon>
        <taxon>Metazoa</taxon>
        <taxon>Chordata</taxon>
        <taxon>Craniata</taxon>
        <taxon>Vertebrata</taxon>
        <taxon>Euteleostomi</taxon>
        <taxon>Actinopterygii</taxon>
        <taxon>Neopterygii</taxon>
        <taxon>Teleostei</taxon>
        <taxon>Ostariophysi</taxon>
        <taxon>Siluriformes</taxon>
        <taxon>Bagridae</taxon>
        <taxon>Hemibagrus</taxon>
    </lineage>
</organism>
<accession>A0AAE0PV98</accession>
<keyword evidence="3" id="KW-1185">Reference proteome</keyword>
<feature type="region of interest" description="Disordered" evidence="1">
    <location>
        <begin position="584"/>
        <end position="615"/>
    </location>
</feature>
<protein>
    <submittedName>
        <fullName evidence="2">Uncharacterized protein</fullName>
    </submittedName>
</protein>
<evidence type="ECO:0000313" key="3">
    <source>
        <dbReference type="Proteomes" id="UP001274896"/>
    </source>
</evidence>
<comment type="caution">
    <text evidence="2">The sequence shown here is derived from an EMBL/GenBank/DDBJ whole genome shotgun (WGS) entry which is preliminary data.</text>
</comment>
<feature type="compositionally biased region" description="Basic and acidic residues" evidence="1">
    <location>
        <begin position="592"/>
        <end position="603"/>
    </location>
</feature>
<dbReference type="Gene3D" id="3.30.420.10">
    <property type="entry name" value="Ribonuclease H-like superfamily/Ribonuclease H"/>
    <property type="match status" value="1"/>
</dbReference>
<dbReference type="GO" id="GO:0003676">
    <property type="term" value="F:nucleic acid binding"/>
    <property type="evidence" value="ECO:0007669"/>
    <property type="project" value="InterPro"/>
</dbReference>
<sequence>MDSRVHVRCLPGEHMAPGCTMGRRKASGGSVMLWAMFFWETVGPAIPVDVTLTCTTYLSIVADHVHPFMETVFPDGCGLFQQDNAPCYKAKIVQEWFDEHNNHLNPIEHLWDVLDKQALLMDNNTLQLTGFKGSAANMLVPDTTAHLQGLVESMPRQVKIFNRKWHHPDFLQEEGQDVQQEVASSRFPARRRSRCSTGSGIIQISCKKKVKMFNRKWHHPDFLQEEGQDVQQEVASSSFLQEEGQDVQQEMASSRFPARRRSRCSTGSGIIQFPARRRSRCSTGNGIIQISCKKKVTVFNRKWHHPVSCKKKVKMFNRKWHHPDFLQEEGQDVQQEVASSRFPARRRSRCSTGSGIIQISCKKKVKMFNRKWHHPDFLQEEGHDVQQEVASSSFLQEEGQDVQQEVASSRFPARRRSRCSTGSGIIQISCKKKVKMFNRKWHHPDFLQEEGQDVQQEVASSRFPARRRSRCSTGSGIIQISCKKKVKMFNRKWHHPDFLQEEGQDVQQEVASSRFPARRRSRCSTGSGIIQISCKKKVKMFNRKWHHPDFLQEEGHDVQQEVASSRFPARRRIRGFADDRVSGIKAGQRCRGTRDAGESEKSQVRGSVRGVPALG</sequence>
<dbReference type="InterPro" id="IPR036397">
    <property type="entry name" value="RNaseH_sf"/>
</dbReference>
<evidence type="ECO:0000313" key="2">
    <source>
        <dbReference type="EMBL" id="KAK3508781.1"/>
    </source>
</evidence>
<dbReference type="Proteomes" id="UP001274896">
    <property type="component" value="Unassembled WGS sequence"/>
</dbReference>
<evidence type="ECO:0000256" key="1">
    <source>
        <dbReference type="SAM" id="MobiDB-lite"/>
    </source>
</evidence>
<reference evidence="2" key="1">
    <citation type="submission" date="2023-06" db="EMBL/GenBank/DDBJ databases">
        <title>Male Hemibagrus guttatus genome.</title>
        <authorList>
            <person name="Bian C."/>
        </authorList>
    </citation>
    <scope>NUCLEOTIDE SEQUENCE</scope>
    <source>
        <strain evidence="2">Male_cb2023</strain>
        <tissue evidence="2">Muscle</tissue>
    </source>
</reference>
<dbReference type="AlphaFoldDB" id="A0AAE0PV98"/>